<dbReference type="EMBL" id="UINC01215029">
    <property type="protein sequence ID" value="SVE40528.1"/>
    <property type="molecule type" value="Genomic_DNA"/>
</dbReference>
<evidence type="ECO:0000259" key="1">
    <source>
        <dbReference type="Pfam" id="PF13439"/>
    </source>
</evidence>
<name>A0A383D9K8_9ZZZZ</name>
<gene>
    <name evidence="2" type="ORF">METZ01_LOCUS493382</name>
</gene>
<reference evidence="2" key="1">
    <citation type="submission" date="2018-05" db="EMBL/GenBank/DDBJ databases">
        <authorList>
            <person name="Lanie J.A."/>
            <person name="Ng W.-L."/>
            <person name="Kazmierczak K.M."/>
            <person name="Andrzejewski T.M."/>
            <person name="Davidsen T.M."/>
            <person name="Wayne K.J."/>
            <person name="Tettelin H."/>
            <person name="Glass J.I."/>
            <person name="Rusch D."/>
            <person name="Podicherti R."/>
            <person name="Tsui H.-C.T."/>
            <person name="Winkler M.E."/>
        </authorList>
    </citation>
    <scope>NUCLEOTIDE SEQUENCE</scope>
</reference>
<dbReference type="Pfam" id="PF13439">
    <property type="entry name" value="Glyco_transf_4"/>
    <property type="match status" value="1"/>
</dbReference>
<accession>A0A383D9K8</accession>
<organism evidence="2">
    <name type="scientific">marine metagenome</name>
    <dbReference type="NCBI Taxonomy" id="408172"/>
    <lineage>
        <taxon>unclassified sequences</taxon>
        <taxon>metagenomes</taxon>
        <taxon>ecological metagenomes</taxon>
    </lineage>
</organism>
<feature type="non-terminal residue" evidence="2">
    <location>
        <position position="183"/>
    </location>
</feature>
<proteinExistence type="predicted"/>
<dbReference type="AlphaFoldDB" id="A0A383D9K8"/>
<sequence>MKILYLHQYFNTPDMPGSTRSFELAKRLVENGHQVFMITTKRDSYQKKRNGWTLEKGIYAIWIPVLYSNNMGFLRRILSFILFSFRAARVSLQLNNDVVFATSTPLTIAIPAIIYSKIKHCPMVFEVRDLWPEIPIAVGALKSVFLIKFAPILEKLAYNNSKRDIALSKGMQKSIVKTGYSVN</sequence>
<dbReference type="InterPro" id="IPR028098">
    <property type="entry name" value="Glyco_trans_4-like_N"/>
</dbReference>
<evidence type="ECO:0000313" key="2">
    <source>
        <dbReference type="EMBL" id="SVE40528.1"/>
    </source>
</evidence>
<dbReference type="SUPFAM" id="SSF53756">
    <property type="entry name" value="UDP-Glycosyltransferase/glycogen phosphorylase"/>
    <property type="match status" value="1"/>
</dbReference>
<dbReference type="Gene3D" id="3.40.50.2000">
    <property type="entry name" value="Glycogen Phosphorylase B"/>
    <property type="match status" value="1"/>
</dbReference>
<feature type="domain" description="Glycosyltransferase subfamily 4-like N-terminal" evidence="1">
    <location>
        <begin position="21"/>
        <end position="179"/>
    </location>
</feature>
<protein>
    <recommendedName>
        <fullName evidence="1">Glycosyltransferase subfamily 4-like N-terminal domain-containing protein</fullName>
    </recommendedName>
</protein>